<reference evidence="2 3" key="1">
    <citation type="submission" date="2016-11" db="EMBL/GenBank/DDBJ databases">
        <title>The macronuclear genome of Stentor coeruleus: a giant cell with tiny introns.</title>
        <authorList>
            <person name="Slabodnick M."/>
            <person name="Ruby J.G."/>
            <person name="Reiff S.B."/>
            <person name="Swart E.C."/>
            <person name="Gosai S."/>
            <person name="Prabakaran S."/>
            <person name="Witkowska E."/>
            <person name="Larue G.E."/>
            <person name="Fisher S."/>
            <person name="Freeman R.M."/>
            <person name="Gunawardena J."/>
            <person name="Chu W."/>
            <person name="Stover N.A."/>
            <person name="Gregory B.D."/>
            <person name="Nowacki M."/>
            <person name="Derisi J."/>
            <person name="Roy S.W."/>
            <person name="Marshall W.F."/>
            <person name="Sood P."/>
        </authorList>
    </citation>
    <scope>NUCLEOTIDE SEQUENCE [LARGE SCALE GENOMIC DNA]</scope>
    <source>
        <strain evidence="2">WM001</strain>
    </source>
</reference>
<evidence type="ECO:0000256" key="1">
    <source>
        <dbReference type="SAM" id="MobiDB-lite"/>
    </source>
</evidence>
<gene>
    <name evidence="2" type="ORF">SteCoe_29478</name>
</gene>
<keyword evidence="3" id="KW-1185">Reference proteome</keyword>
<accession>A0A1R2B5T3</accession>
<feature type="region of interest" description="Disordered" evidence="1">
    <location>
        <begin position="26"/>
        <end position="58"/>
    </location>
</feature>
<evidence type="ECO:0000313" key="2">
    <source>
        <dbReference type="EMBL" id="OMJ72141.1"/>
    </source>
</evidence>
<protein>
    <submittedName>
        <fullName evidence="2">Uncharacterized protein</fullName>
    </submittedName>
</protein>
<name>A0A1R2B5T3_9CILI</name>
<organism evidence="2 3">
    <name type="scientific">Stentor coeruleus</name>
    <dbReference type="NCBI Taxonomy" id="5963"/>
    <lineage>
        <taxon>Eukaryota</taxon>
        <taxon>Sar</taxon>
        <taxon>Alveolata</taxon>
        <taxon>Ciliophora</taxon>
        <taxon>Postciliodesmatophora</taxon>
        <taxon>Heterotrichea</taxon>
        <taxon>Heterotrichida</taxon>
        <taxon>Stentoridae</taxon>
        <taxon>Stentor</taxon>
    </lineage>
</organism>
<dbReference type="AlphaFoldDB" id="A0A1R2B5T3"/>
<dbReference type="Proteomes" id="UP000187209">
    <property type="component" value="Unassembled WGS sequence"/>
</dbReference>
<comment type="caution">
    <text evidence="2">The sequence shown here is derived from an EMBL/GenBank/DDBJ whole genome shotgun (WGS) entry which is preliminary data.</text>
</comment>
<proteinExistence type="predicted"/>
<evidence type="ECO:0000313" key="3">
    <source>
        <dbReference type="Proteomes" id="UP000187209"/>
    </source>
</evidence>
<dbReference type="EMBL" id="MPUH01000926">
    <property type="protein sequence ID" value="OMJ72141.1"/>
    <property type="molecule type" value="Genomic_DNA"/>
</dbReference>
<sequence>MRGRNSTDKSMIPKLRHYSSILSISGSSNATESSFHKKDDSLNISNKPPRVPVLRTGPNKNKERIECSIIENHEEEKFHLTEYQKQEILKSRHIYNSQLPFWYMNIKDEVGYRKYKESNKNIGICLEDIELANIKRNDYTKWVDIMHDKL</sequence>